<evidence type="ECO:0000256" key="1">
    <source>
        <dbReference type="SAM" id="Phobius"/>
    </source>
</evidence>
<feature type="transmembrane region" description="Helical" evidence="1">
    <location>
        <begin position="106"/>
        <end position="126"/>
    </location>
</feature>
<gene>
    <name evidence="2" type="ORF">G8O67_004812</name>
</gene>
<reference evidence="2" key="1">
    <citation type="journal article" date="2018" name="Genome Biol.">
        <title>SKESA: strategic k-mer extension for scrupulous assemblies.</title>
        <authorList>
            <person name="Souvorov A."/>
            <person name="Agarwala R."/>
            <person name="Lipman D.J."/>
        </authorList>
    </citation>
    <scope>NUCLEOTIDE SEQUENCE</scope>
    <source>
        <strain evidence="2">MA.CK_00/00002125</strain>
    </source>
</reference>
<keyword evidence="1" id="KW-0812">Transmembrane</keyword>
<accession>A0A756IE19</accession>
<reference evidence="2" key="2">
    <citation type="submission" date="2020-02" db="EMBL/GenBank/DDBJ databases">
        <authorList>
            <consortium name="NCBI Pathogen Detection Project"/>
        </authorList>
    </citation>
    <scope>NUCLEOTIDE SEQUENCE</scope>
    <source>
        <strain evidence="2">MA.CK_00/00002125</strain>
    </source>
</reference>
<dbReference type="InterPro" id="IPR046638">
    <property type="entry name" value="DUF6750"/>
</dbReference>
<feature type="transmembrane region" description="Helical" evidence="1">
    <location>
        <begin position="82"/>
        <end position="99"/>
    </location>
</feature>
<evidence type="ECO:0000313" key="2">
    <source>
        <dbReference type="EMBL" id="HAG0017430.1"/>
    </source>
</evidence>
<proteinExistence type="predicted"/>
<keyword evidence="1" id="KW-0472">Membrane</keyword>
<keyword evidence="1" id="KW-1133">Transmembrane helix</keyword>
<name>A0A756IE19_SALER</name>
<protein>
    <submittedName>
        <fullName evidence="2">Conjugal transfer protein TraR</fullName>
    </submittedName>
</protein>
<dbReference type="Pfam" id="PF20535">
    <property type="entry name" value="DUF6750"/>
    <property type="match status" value="1"/>
</dbReference>
<organism evidence="2">
    <name type="scientific">Salmonella enterica</name>
    <name type="common">Salmonella choleraesuis</name>
    <dbReference type="NCBI Taxonomy" id="28901"/>
    <lineage>
        <taxon>Bacteria</taxon>
        <taxon>Pseudomonadati</taxon>
        <taxon>Pseudomonadota</taxon>
        <taxon>Gammaproteobacteria</taxon>
        <taxon>Enterobacterales</taxon>
        <taxon>Enterobacteriaceae</taxon>
        <taxon>Salmonella</taxon>
    </lineage>
</organism>
<sequence length="145" mass="15612">MSRFQRQRQRQRQRIRVMAARAAAAFFYAQLFLMNIRDRMINLLLLLPMMLLPRAVLADGDLADMVRSVGDGAKSAQTSSLSIAQFIGVIMFIGGVVGFKKVGKQGGIGLGACIASVIIGAVLAVAPEVMNRSQRQLGTSATTIS</sequence>
<dbReference type="AlphaFoldDB" id="A0A756IE19"/>
<dbReference type="EMBL" id="DAAWYJ010000030">
    <property type="protein sequence ID" value="HAG0017430.1"/>
    <property type="molecule type" value="Genomic_DNA"/>
</dbReference>
<comment type="caution">
    <text evidence="2">The sequence shown here is derived from an EMBL/GenBank/DDBJ whole genome shotgun (WGS) entry which is preliminary data.</text>
</comment>